<comment type="caution">
    <text evidence="1">The sequence shown here is derived from an EMBL/GenBank/DDBJ whole genome shotgun (WGS) entry which is preliminary data.</text>
</comment>
<reference evidence="1" key="1">
    <citation type="submission" date="2021-02" db="EMBL/GenBank/DDBJ databases">
        <authorList>
            <consortium name="DOE Joint Genome Institute"/>
            <person name="Ahrendt S."/>
            <person name="Looney B.P."/>
            <person name="Miyauchi S."/>
            <person name="Morin E."/>
            <person name="Drula E."/>
            <person name="Courty P.E."/>
            <person name="Chicoki N."/>
            <person name="Fauchery L."/>
            <person name="Kohler A."/>
            <person name="Kuo A."/>
            <person name="Labutti K."/>
            <person name="Pangilinan J."/>
            <person name="Lipzen A."/>
            <person name="Riley R."/>
            <person name="Andreopoulos W."/>
            <person name="He G."/>
            <person name="Johnson J."/>
            <person name="Barry K.W."/>
            <person name="Grigoriev I.V."/>
            <person name="Nagy L."/>
            <person name="Hibbett D."/>
            <person name="Henrissat B."/>
            <person name="Matheny P.B."/>
            <person name="Labbe J."/>
            <person name="Martin F."/>
        </authorList>
    </citation>
    <scope>NUCLEOTIDE SEQUENCE</scope>
    <source>
        <strain evidence="1">FP105234-sp</strain>
    </source>
</reference>
<dbReference type="Proteomes" id="UP000814033">
    <property type="component" value="Unassembled WGS sequence"/>
</dbReference>
<reference evidence="1" key="2">
    <citation type="journal article" date="2022" name="New Phytol.">
        <title>Evolutionary transition to the ectomycorrhizal habit in the genomes of a hyperdiverse lineage of mushroom-forming fungi.</title>
        <authorList>
            <person name="Looney B."/>
            <person name="Miyauchi S."/>
            <person name="Morin E."/>
            <person name="Drula E."/>
            <person name="Courty P.E."/>
            <person name="Kohler A."/>
            <person name="Kuo A."/>
            <person name="LaButti K."/>
            <person name="Pangilinan J."/>
            <person name="Lipzen A."/>
            <person name="Riley R."/>
            <person name="Andreopoulos W."/>
            <person name="He G."/>
            <person name="Johnson J."/>
            <person name="Nolan M."/>
            <person name="Tritt A."/>
            <person name="Barry K.W."/>
            <person name="Grigoriev I.V."/>
            <person name="Nagy L.G."/>
            <person name="Hibbett D."/>
            <person name="Henrissat B."/>
            <person name="Matheny P.B."/>
            <person name="Labbe J."/>
            <person name="Martin F.M."/>
        </authorList>
    </citation>
    <scope>NUCLEOTIDE SEQUENCE</scope>
    <source>
        <strain evidence="1">FP105234-sp</strain>
    </source>
</reference>
<evidence type="ECO:0000313" key="1">
    <source>
        <dbReference type="EMBL" id="KAI0050336.1"/>
    </source>
</evidence>
<dbReference type="EMBL" id="MU275863">
    <property type="protein sequence ID" value="KAI0050336.1"/>
    <property type="molecule type" value="Genomic_DNA"/>
</dbReference>
<proteinExistence type="predicted"/>
<organism evidence="1 2">
    <name type="scientific">Auriscalpium vulgare</name>
    <dbReference type="NCBI Taxonomy" id="40419"/>
    <lineage>
        <taxon>Eukaryota</taxon>
        <taxon>Fungi</taxon>
        <taxon>Dikarya</taxon>
        <taxon>Basidiomycota</taxon>
        <taxon>Agaricomycotina</taxon>
        <taxon>Agaricomycetes</taxon>
        <taxon>Russulales</taxon>
        <taxon>Auriscalpiaceae</taxon>
        <taxon>Auriscalpium</taxon>
    </lineage>
</organism>
<keyword evidence="2" id="KW-1185">Reference proteome</keyword>
<gene>
    <name evidence="1" type="ORF">FA95DRAFT_1676867</name>
</gene>
<accession>A0ACB8S1T4</accession>
<protein>
    <submittedName>
        <fullName evidence="1">Adenine nucleotide alpha hydrolases-like protein</fullName>
    </submittedName>
</protein>
<name>A0ACB8S1T4_9AGAM</name>
<sequence length="415" mass="45022">MDHAAIARDVYDLAASDEKIAPLVKEALQVIDDALDTYGTDKVSLSFNGGKDCTVLLHLYAGALSKRASGSTRQKIPALYIPVPSPFQALEDFIEKAARFYNLDIFRCVPSMPDPVETVSTETGTVVGASPSTTAATKTKGGDGMRTALDVYHTRFPAVQAILLGTRRTDPHGATLSFRTPTDPGWPPFDRVHPVINWDYQDIWTFLRRLNVPYCSLYDDGYTSLGSTYNTHRNPALRIPGSSKSSKSPSKSPTPQSYDSLPAMADLQILLDPFSTCPLDIATREGIVPIMLPSEVALPDVQELQVITDDSTTCTLDSCSLPDVKGSQVMASLPNEVCPNEIVGDTREENVRPNKANGFVILAHDPDTTCYPDGGSDSGYAEIDEGEPQYLPAYELRDGVHERLGRGVAPPVLSV</sequence>
<evidence type="ECO:0000313" key="2">
    <source>
        <dbReference type="Proteomes" id="UP000814033"/>
    </source>
</evidence>